<dbReference type="EMBL" id="CP033464">
    <property type="protein sequence ID" value="QDX92063.1"/>
    <property type="molecule type" value="Genomic_DNA"/>
</dbReference>
<organism evidence="2 3">
    <name type="scientific">Brevibacillus laterosporus</name>
    <name type="common">Bacillus laterosporus</name>
    <dbReference type="NCBI Taxonomy" id="1465"/>
    <lineage>
        <taxon>Bacteria</taxon>
        <taxon>Bacillati</taxon>
        <taxon>Bacillota</taxon>
        <taxon>Bacilli</taxon>
        <taxon>Bacillales</taxon>
        <taxon>Paenibacillaceae</taxon>
        <taxon>Brevibacillus</taxon>
    </lineage>
</organism>
<keyword evidence="3" id="KW-1185">Reference proteome</keyword>
<evidence type="ECO:0000313" key="2">
    <source>
        <dbReference type="EMBL" id="QDX92063.1"/>
    </source>
</evidence>
<feature type="region of interest" description="Disordered" evidence="1">
    <location>
        <begin position="55"/>
        <end position="88"/>
    </location>
</feature>
<sequence length="88" mass="9715">MRIFSKKSFQFDHPAGQEPAVVVQSQSFADVPDWVSRSLMFKLASQNEDVTLVENKQDEKVAETGSKAKKASEKKAEAEAAAEDGQQQ</sequence>
<evidence type="ECO:0000313" key="3">
    <source>
        <dbReference type="Proteomes" id="UP000319432"/>
    </source>
</evidence>
<dbReference type="Proteomes" id="UP000319432">
    <property type="component" value="Chromosome"/>
</dbReference>
<dbReference type="OrthoDB" id="2476675at2"/>
<proteinExistence type="predicted"/>
<accession>A0A518V4Z5</accession>
<evidence type="ECO:0000256" key="1">
    <source>
        <dbReference type="SAM" id="MobiDB-lite"/>
    </source>
</evidence>
<gene>
    <name evidence="2" type="ORF">EEL30_06580</name>
</gene>
<protein>
    <submittedName>
        <fullName evidence="2">Uncharacterized protein</fullName>
    </submittedName>
</protein>
<reference evidence="2 3" key="1">
    <citation type="submission" date="2018-11" db="EMBL/GenBank/DDBJ databases">
        <title>Phylogenetic determinants of toxin gene distribution in genomes of Brevibacillus laterosporus.</title>
        <authorList>
            <person name="Glare T.R."/>
            <person name="Durrant A."/>
            <person name="Berry C."/>
            <person name="Palma L."/>
            <person name="Ormskirk M."/>
            <person name="Cox M.O."/>
        </authorList>
    </citation>
    <scope>NUCLEOTIDE SEQUENCE [LARGE SCALE GENOMIC DNA]</scope>
    <source>
        <strain evidence="2 3">1821L</strain>
    </source>
</reference>
<dbReference type="AlphaFoldDB" id="A0A518V4Z5"/>
<name>A0A518V4Z5_BRELA</name>